<accession>A0A7N0TN42</accession>
<reference evidence="2" key="1">
    <citation type="submission" date="2021-01" db="UniProtKB">
        <authorList>
            <consortium name="EnsemblPlants"/>
        </authorList>
    </citation>
    <scope>IDENTIFICATION</scope>
</reference>
<sequence length="109" mass="12810">MTSSSSSSELFHRLIQSCSRKKFLEKLDCVVWNSILRLLNLKKHGNNFSMSMDCRETKWLFQYYWTSNISAFFNSFVVCCTYLICVGAWLLMVTQISNWCISFYLTRTG</sequence>
<evidence type="ECO:0008006" key="4">
    <source>
        <dbReference type="Google" id="ProtNLM"/>
    </source>
</evidence>
<evidence type="ECO:0000256" key="1">
    <source>
        <dbReference type="SAM" id="Phobius"/>
    </source>
</evidence>
<protein>
    <recommendedName>
        <fullName evidence="4">Transmembrane protein</fullName>
    </recommendedName>
</protein>
<dbReference type="EnsemblPlants" id="Kaladp0040s0496.1.v1.1">
    <property type="protein sequence ID" value="Kaladp0040s0496.1.v1.1"/>
    <property type="gene ID" value="Kaladp0040s0496.v1.1"/>
</dbReference>
<keyword evidence="1" id="KW-1133">Transmembrane helix</keyword>
<keyword evidence="1" id="KW-0472">Membrane</keyword>
<keyword evidence="3" id="KW-1185">Reference proteome</keyword>
<organism evidence="2 3">
    <name type="scientific">Kalanchoe fedtschenkoi</name>
    <name type="common">Lavender scallops</name>
    <name type="synonym">South American air plant</name>
    <dbReference type="NCBI Taxonomy" id="63787"/>
    <lineage>
        <taxon>Eukaryota</taxon>
        <taxon>Viridiplantae</taxon>
        <taxon>Streptophyta</taxon>
        <taxon>Embryophyta</taxon>
        <taxon>Tracheophyta</taxon>
        <taxon>Spermatophyta</taxon>
        <taxon>Magnoliopsida</taxon>
        <taxon>eudicotyledons</taxon>
        <taxon>Gunneridae</taxon>
        <taxon>Pentapetalae</taxon>
        <taxon>Saxifragales</taxon>
        <taxon>Crassulaceae</taxon>
        <taxon>Kalanchoe</taxon>
    </lineage>
</organism>
<evidence type="ECO:0000313" key="2">
    <source>
        <dbReference type="EnsemblPlants" id="Kaladp0040s0496.1.v1.1"/>
    </source>
</evidence>
<keyword evidence="1" id="KW-0812">Transmembrane</keyword>
<dbReference type="Proteomes" id="UP000594263">
    <property type="component" value="Unplaced"/>
</dbReference>
<dbReference type="AlphaFoldDB" id="A0A7N0TN42"/>
<evidence type="ECO:0000313" key="3">
    <source>
        <dbReference type="Proteomes" id="UP000594263"/>
    </source>
</evidence>
<feature type="transmembrane region" description="Helical" evidence="1">
    <location>
        <begin position="69"/>
        <end position="92"/>
    </location>
</feature>
<proteinExistence type="predicted"/>
<dbReference type="Gramene" id="Kaladp0040s0496.1.v1.1">
    <property type="protein sequence ID" value="Kaladp0040s0496.1.v1.1"/>
    <property type="gene ID" value="Kaladp0040s0496.v1.1"/>
</dbReference>
<name>A0A7N0TN42_KALFE</name>